<dbReference type="InterPro" id="IPR027417">
    <property type="entry name" value="P-loop_NTPase"/>
</dbReference>
<evidence type="ECO:0000259" key="5">
    <source>
        <dbReference type="PROSITE" id="PS51194"/>
    </source>
</evidence>
<dbReference type="Pfam" id="PF19306">
    <property type="entry name" value="WHD_Lhr"/>
    <property type="match status" value="1"/>
</dbReference>
<keyword evidence="7" id="KW-1185">Reference proteome</keyword>
<reference evidence="6 7" key="1">
    <citation type="submission" date="2017-03" db="EMBL/GenBank/DDBJ databases">
        <title>Genome sequence of Methanobrevibacter wosei.</title>
        <authorList>
            <person name="Poehlein A."/>
            <person name="Seedorf H."/>
            <person name="Daniel R."/>
        </authorList>
    </citation>
    <scope>NUCLEOTIDE SEQUENCE [LARGE SCALE GENOMIC DNA]</scope>
    <source>
        <strain evidence="6 7">DSM 11979</strain>
    </source>
</reference>
<keyword evidence="2" id="KW-0067">ATP-binding</keyword>
<feature type="domain" description="Helicase ATP-binding" evidence="4">
    <location>
        <begin position="34"/>
        <end position="214"/>
    </location>
</feature>
<dbReference type="GO" id="GO:0016887">
    <property type="term" value="F:ATP hydrolysis activity"/>
    <property type="evidence" value="ECO:0007669"/>
    <property type="project" value="TreeGrafter"/>
</dbReference>
<dbReference type="RefSeq" id="WP_116670009.1">
    <property type="nucleotide sequence ID" value="NZ_MZGU01000004.1"/>
</dbReference>
<keyword evidence="6" id="KW-0378">Hydrolase</keyword>
<dbReference type="InterPro" id="IPR011545">
    <property type="entry name" value="DEAD/DEAH_box_helicase_dom"/>
</dbReference>
<sequence>MSEYPIELLSDRVTSFLGNKLGWSKLNPIQEKAIPLILKNRDTLILAPTASGKTEAVLIPIFNEILTKGLKPVSVLYISPLKALINDIHSRIESWGNYFTLTATKWHGDVSKYDKDKFIKKPTDFLSTTPESLEVILMNRKEGEKNRIFNNIKYIVIDEIHYFADSDRGIQLNSLLNRLKEYLPNDVVTVGLSATVGNPEQIASWINPKKPATVVIDDNRRKFQYKILDIDENQVTKILSKYMDKKVLIFVNSRATAELVYSNLKKRLDAENVFIHHGSINKDTREENEQRFKEVPYGFMVATNTLELGIDIGNIDLVFHVKPPATVSGFLQRMGRSGRRKGIQRSIIAAKDVNIFKALAEIILSHESKVEDIHISKRSMDIFFHQILSSLFAKGRISVNELYKELTQCYAFSEIKFDEYKRLLKHMEELKLVDYYEPYLSLGYNFEKEFGRRNFMEFFAVFMPSYEYQVKHGRQEIGGLDVSFAIFLAPNDTFTLAGKLWRVKSIDHELYHIQAELESNVKLAIPKWFSGGAPVNYLISRKMHEIILGNFDEKFLKPLDKHAREFIEIGCSLARQSGFSEGIIPIEKTNKGEYFIYTFAGDKANKLLATIFEIYYELDNVVSNPFYCSFKVNNEDLTNEDMEDIIYDVKNILKKPETIHRLDDLTAEFKKNKFIKYLPSEDRAELKNRILFDENALIDVIENNSLHFIPSECLFRKKILGYDL</sequence>
<organism evidence="6 7">
    <name type="scientific">Methanobrevibacter woesei</name>
    <dbReference type="NCBI Taxonomy" id="190976"/>
    <lineage>
        <taxon>Archaea</taxon>
        <taxon>Methanobacteriati</taxon>
        <taxon>Methanobacteriota</taxon>
        <taxon>Methanomada group</taxon>
        <taxon>Methanobacteria</taxon>
        <taxon>Methanobacteriales</taxon>
        <taxon>Methanobacteriaceae</taxon>
        <taxon>Methanobrevibacter</taxon>
    </lineage>
</organism>
<dbReference type="InterPro" id="IPR014001">
    <property type="entry name" value="Helicase_ATP-bd"/>
</dbReference>
<dbReference type="InterPro" id="IPR052511">
    <property type="entry name" value="ATP-dep_Helicase"/>
</dbReference>
<dbReference type="InterPro" id="IPR045628">
    <property type="entry name" value="Lhr_WH_dom"/>
</dbReference>
<dbReference type="Pfam" id="PF00271">
    <property type="entry name" value="Helicase_C"/>
    <property type="match status" value="1"/>
</dbReference>
<dbReference type="SMART" id="SM00487">
    <property type="entry name" value="DEXDc"/>
    <property type="match status" value="1"/>
</dbReference>
<dbReference type="PIRSF" id="PIRSF037307">
    <property type="entry name" value="Lhr-like_helic_prd"/>
    <property type="match status" value="1"/>
</dbReference>
<dbReference type="PROSITE" id="PS51194">
    <property type="entry name" value="HELICASE_CTER"/>
    <property type="match status" value="1"/>
</dbReference>
<feature type="domain" description="Helicase C-terminal" evidence="5">
    <location>
        <begin position="234"/>
        <end position="381"/>
    </location>
</feature>
<evidence type="ECO:0000256" key="1">
    <source>
        <dbReference type="ARBA" id="ARBA00022741"/>
    </source>
</evidence>
<keyword evidence="1" id="KW-0547">Nucleotide-binding</keyword>
<dbReference type="InterPro" id="IPR017170">
    <property type="entry name" value="Lhr-like"/>
</dbReference>
<dbReference type="PANTHER" id="PTHR47962">
    <property type="entry name" value="ATP-DEPENDENT HELICASE LHR-RELATED-RELATED"/>
    <property type="match status" value="1"/>
</dbReference>
<dbReference type="Pfam" id="PF00270">
    <property type="entry name" value="DEAD"/>
    <property type="match status" value="1"/>
</dbReference>
<dbReference type="SMART" id="SM00490">
    <property type="entry name" value="HELICc"/>
    <property type="match status" value="1"/>
</dbReference>
<dbReference type="PANTHER" id="PTHR47962:SF5">
    <property type="entry name" value="ATP-DEPENDENT HELICASE LHR-RELATED"/>
    <property type="match status" value="1"/>
</dbReference>
<keyword evidence="6" id="KW-0347">Helicase</keyword>
<name>A0A2U1S8C8_9EURY</name>
<dbReference type="EMBL" id="MZGU01000004">
    <property type="protein sequence ID" value="PWB86386.1"/>
    <property type="molecule type" value="Genomic_DNA"/>
</dbReference>
<dbReference type="SUPFAM" id="SSF52540">
    <property type="entry name" value="P-loop containing nucleoside triphosphate hydrolases"/>
    <property type="match status" value="1"/>
</dbReference>
<evidence type="ECO:0000259" key="4">
    <source>
        <dbReference type="PROSITE" id="PS51192"/>
    </source>
</evidence>
<proteinExistence type="inferred from homology"/>
<dbReference type="EC" id="3.6.4.13" evidence="6"/>
<dbReference type="OrthoDB" id="372104at2157"/>
<dbReference type="InterPro" id="IPR001650">
    <property type="entry name" value="Helicase_C-like"/>
</dbReference>
<comment type="caution">
    <text evidence="6">The sequence shown here is derived from an EMBL/GenBank/DDBJ whole genome shotgun (WGS) entry which is preliminary data.</text>
</comment>
<dbReference type="AlphaFoldDB" id="A0A2U1S8C8"/>
<evidence type="ECO:0000313" key="7">
    <source>
        <dbReference type="Proteomes" id="UP000245577"/>
    </source>
</evidence>
<comment type="similarity">
    <text evidence="3">Belongs to the Lhr helicase family. Lhr-Core subfamily.</text>
</comment>
<accession>A0A2U1S8C8</accession>
<dbReference type="GO" id="GO:0140097">
    <property type="term" value="F:catalytic activity, acting on DNA"/>
    <property type="evidence" value="ECO:0007669"/>
    <property type="project" value="UniProtKB-ARBA"/>
</dbReference>
<dbReference type="GO" id="GO:0005524">
    <property type="term" value="F:ATP binding"/>
    <property type="evidence" value="ECO:0007669"/>
    <property type="project" value="UniProtKB-KW"/>
</dbReference>
<evidence type="ECO:0000313" key="6">
    <source>
        <dbReference type="EMBL" id="PWB86386.1"/>
    </source>
</evidence>
<dbReference type="PROSITE" id="PS51192">
    <property type="entry name" value="HELICASE_ATP_BIND_1"/>
    <property type="match status" value="1"/>
</dbReference>
<gene>
    <name evidence="6" type="primary">rhlE</name>
    <name evidence="6" type="ORF">MBBWO_12410</name>
</gene>
<dbReference type="Gene3D" id="3.40.50.300">
    <property type="entry name" value="P-loop containing nucleotide triphosphate hydrolases"/>
    <property type="match status" value="2"/>
</dbReference>
<dbReference type="Proteomes" id="UP000245577">
    <property type="component" value="Unassembled WGS sequence"/>
</dbReference>
<dbReference type="GO" id="GO:0003724">
    <property type="term" value="F:RNA helicase activity"/>
    <property type="evidence" value="ECO:0007669"/>
    <property type="project" value="UniProtKB-EC"/>
</dbReference>
<protein>
    <submittedName>
        <fullName evidence="6">ATP-dependent RNA helicase RhlE</fullName>
        <ecNumber evidence="6">3.6.4.13</ecNumber>
    </submittedName>
</protein>
<dbReference type="GO" id="GO:0003677">
    <property type="term" value="F:DNA binding"/>
    <property type="evidence" value="ECO:0007669"/>
    <property type="project" value="TreeGrafter"/>
</dbReference>
<evidence type="ECO:0000256" key="3">
    <source>
        <dbReference type="ARBA" id="ARBA00093467"/>
    </source>
</evidence>
<evidence type="ECO:0000256" key="2">
    <source>
        <dbReference type="ARBA" id="ARBA00022840"/>
    </source>
</evidence>